<dbReference type="Pfam" id="PF01728">
    <property type="entry name" value="FtsJ"/>
    <property type="match status" value="1"/>
</dbReference>
<evidence type="ECO:0000256" key="5">
    <source>
        <dbReference type="ARBA" id="ARBA00022691"/>
    </source>
</evidence>
<evidence type="ECO:0000256" key="7">
    <source>
        <dbReference type="SAM" id="MobiDB-lite"/>
    </source>
</evidence>
<sequence>MATALGGAPCRRVALSERLISRVLSQLTLAATAPASKPGLSNPHACQACRLRPLETRRSASSSSQWKSRQSRDRYARQAKVQGLKSRAAWKLIEMNDRYGLFRRNKTVVDLGYAPGSWSQVAKDATAPNGVVVGIDLIPAQPPRGVTSIQGDFLSPRVRALVKDVLVEQVRRKERDRQERQQIDAASSASERVEAEGESAEGSVVAQQPSYIDQEKQATQDIEAASEAEEEAQRMVDVVISDMSEPWPQTSGFSSRTLSNPHRLMNTSGINFKDHAGSMDLCYAALAFASDTLKTGGHFVCKFYAGAEDKKLQKLLEGMFAKVHREKPESSRSVCVTGLALSEVPTLLLTPSTFLPSRASCRSSPPRTPEAHWTTVTQRLTLSTLVLDRTRKKLILSH</sequence>
<comment type="similarity">
    <text evidence="1">Belongs to the class I-like SAM-binding methyltransferase superfamily. RNA methyltransferase RlmE family.</text>
</comment>
<evidence type="ECO:0000313" key="10">
    <source>
        <dbReference type="Proteomes" id="UP001600888"/>
    </source>
</evidence>
<evidence type="ECO:0000256" key="3">
    <source>
        <dbReference type="ARBA" id="ARBA00022603"/>
    </source>
</evidence>
<keyword evidence="5" id="KW-0949">S-adenosyl-L-methionine</keyword>
<dbReference type="Proteomes" id="UP001600888">
    <property type="component" value="Unassembled WGS sequence"/>
</dbReference>
<dbReference type="Gene3D" id="3.40.50.150">
    <property type="entry name" value="Vaccinia Virus protein VP39"/>
    <property type="match status" value="1"/>
</dbReference>
<evidence type="ECO:0000256" key="1">
    <source>
        <dbReference type="ARBA" id="ARBA00009258"/>
    </source>
</evidence>
<dbReference type="PANTHER" id="PTHR10920:SF18">
    <property type="entry name" value="RRNA METHYLTRANSFERASE 2, MITOCHONDRIAL"/>
    <property type="match status" value="1"/>
</dbReference>
<protein>
    <recommendedName>
        <fullName evidence="6">rRNA methyltransferase 2, mitochondrial</fullName>
    </recommendedName>
</protein>
<dbReference type="InterPro" id="IPR015507">
    <property type="entry name" value="rRNA-MeTfrase_E"/>
</dbReference>
<keyword evidence="4" id="KW-0808">Transferase</keyword>
<feature type="region of interest" description="Disordered" evidence="7">
    <location>
        <begin position="172"/>
        <end position="223"/>
    </location>
</feature>
<keyword evidence="10" id="KW-1185">Reference proteome</keyword>
<evidence type="ECO:0000256" key="4">
    <source>
        <dbReference type="ARBA" id="ARBA00022679"/>
    </source>
</evidence>
<keyword evidence="2" id="KW-0698">rRNA processing</keyword>
<feature type="compositionally biased region" description="Basic and acidic residues" evidence="7">
    <location>
        <begin position="172"/>
        <end position="182"/>
    </location>
</feature>
<gene>
    <name evidence="9" type="ORF">FJTKL_03167</name>
</gene>
<evidence type="ECO:0000256" key="2">
    <source>
        <dbReference type="ARBA" id="ARBA00022552"/>
    </source>
</evidence>
<dbReference type="InterPro" id="IPR029063">
    <property type="entry name" value="SAM-dependent_MTases_sf"/>
</dbReference>
<dbReference type="HAMAP" id="MF_01547">
    <property type="entry name" value="RNA_methyltr_E"/>
    <property type="match status" value="1"/>
</dbReference>
<feature type="domain" description="Ribosomal RNA methyltransferase FtsJ" evidence="8">
    <location>
        <begin position="85"/>
        <end position="333"/>
    </location>
</feature>
<proteinExistence type="inferred from homology"/>
<dbReference type="InterPro" id="IPR002877">
    <property type="entry name" value="RNA_MeTrfase_FtsJ_dom"/>
</dbReference>
<keyword evidence="3" id="KW-0489">Methyltransferase</keyword>
<dbReference type="EMBL" id="JBAWTH010000155">
    <property type="protein sequence ID" value="KAL2274497.1"/>
    <property type="molecule type" value="Genomic_DNA"/>
</dbReference>
<comment type="caution">
    <text evidence="9">The sequence shown here is derived from an EMBL/GenBank/DDBJ whole genome shotgun (WGS) entry which is preliminary data.</text>
</comment>
<evidence type="ECO:0000313" key="9">
    <source>
        <dbReference type="EMBL" id="KAL2274497.1"/>
    </source>
</evidence>
<evidence type="ECO:0000259" key="8">
    <source>
        <dbReference type="Pfam" id="PF01728"/>
    </source>
</evidence>
<organism evidence="9 10">
    <name type="scientific">Diaporthe vaccinii</name>
    <dbReference type="NCBI Taxonomy" id="105482"/>
    <lineage>
        <taxon>Eukaryota</taxon>
        <taxon>Fungi</taxon>
        <taxon>Dikarya</taxon>
        <taxon>Ascomycota</taxon>
        <taxon>Pezizomycotina</taxon>
        <taxon>Sordariomycetes</taxon>
        <taxon>Sordariomycetidae</taxon>
        <taxon>Diaporthales</taxon>
        <taxon>Diaporthaceae</taxon>
        <taxon>Diaporthe</taxon>
        <taxon>Diaporthe eres species complex</taxon>
    </lineage>
</organism>
<dbReference type="SUPFAM" id="SSF53335">
    <property type="entry name" value="S-adenosyl-L-methionine-dependent methyltransferases"/>
    <property type="match status" value="1"/>
</dbReference>
<dbReference type="PANTHER" id="PTHR10920">
    <property type="entry name" value="RIBOSOMAL RNA METHYLTRANSFERASE"/>
    <property type="match status" value="1"/>
</dbReference>
<name>A0ABR4DW11_9PEZI</name>
<evidence type="ECO:0000256" key="6">
    <source>
        <dbReference type="ARBA" id="ARBA00041184"/>
    </source>
</evidence>
<accession>A0ABR4DW11</accession>
<dbReference type="InterPro" id="IPR050082">
    <property type="entry name" value="RNA_methyltr_RlmE"/>
</dbReference>
<reference evidence="9 10" key="1">
    <citation type="submission" date="2024-03" db="EMBL/GenBank/DDBJ databases">
        <title>A high-quality draft genome sequence of Diaporthe vaccinii, a causative agent of upright dieback and viscid rot disease in cranberry plants.</title>
        <authorList>
            <person name="Sarrasin M."/>
            <person name="Lang B.F."/>
            <person name="Burger G."/>
        </authorList>
    </citation>
    <scope>NUCLEOTIDE SEQUENCE [LARGE SCALE GENOMIC DNA]</scope>
    <source>
        <strain evidence="9 10">IS7</strain>
    </source>
</reference>